<dbReference type="InterPro" id="IPR020594">
    <property type="entry name" value="Ribosomal_bL9_bac/chp"/>
</dbReference>
<comment type="function">
    <text evidence="7">Binds to the 23S rRNA.</text>
</comment>
<dbReference type="GO" id="GO:0003735">
    <property type="term" value="F:structural constituent of ribosome"/>
    <property type="evidence" value="ECO:0007669"/>
    <property type="project" value="InterPro"/>
</dbReference>
<dbReference type="GO" id="GO:1990904">
    <property type="term" value="C:ribonucleoprotein complex"/>
    <property type="evidence" value="ECO:0007669"/>
    <property type="project" value="UniProtKB-KW"/>
</dbReference>
<evidence type="ECO:0000313" key="11">
    <source>
        <dbReference type="Proteomes" id="UP000572953"/>
    </source>
</evidence>
<sequence>MEVILLENIKKLGKIGSKVKVANGFARNFLLKNNKALIASKENLAIFEKRKEELNKKNNDLKNEAVKIQKQIDKFELKITKNSMEGGALYGSLTIKEIIQNLEMHNFKNISANMIELKEQIKKIGDYNVVINLHADVQASIKVKVVSVEKIV</sequence>
<dbReference type="Proteomes" id="UP000572953">
    <property type="component" value="Unassembled WGS sequence"/>
</dbReference>
<dbReference type="Gene3D" id="3.10.430.100">
    <property type="entry name" value="Ribosomal protein L9, C-terminal domain"/>
    <property type="match status" value="1"/>
</dbReference>
<feature type="domain" description="Ribosomal protein L9" evidence="9">
    <location>
        <begin position="13"/>
        <end position="40"/>
    </location>
</feature>
<keyword evidence="8" id="KW-0175">Coiled coil</keyword>
<evidence type="ECO:0000256" key="2">
    <source>
        <dbReference type="ARBA" id="ARBA00022730"/>
    </source>
</evidence>
<dbReference type="PANTHER" id="PTHR21368">
    <property type="entry name" value="50S RIBOSOMAL PROTEIN L9"/>
    <property type="match status" value="1"/>
</dbReference>
<dbReference type="SUPFAM" id="SSF55658">
    <property type="entry name" value="L9 N-domain-like"/>
    <property type="match status" value="1"/>
</dbReference>
<dbReference type="InterPro" id="IPR036791">
    <property type="entry name" value="Ribosomal_bL9_C_sf"/>
</dbReference>
<reference evidence="10 11" key="1">
    <citation type="submission" date="2018-10" db="EMBL/GenBank/DDBJ databases">
        <title>Iterative Subtractive Binning of Freshwater Chronoseries Metagenomes Recovers Nearly Complete Genomes from over Four Hundred Novel Species.</title>
        <authorList>
            <person name="Rodriguez-R L.M."/>
            <person name="Tsementzi D."/>
            <person name="Luo C."/>
            <person name="Konstantinidis K.T."/>
        </authorList>
    </citation>
    <scope>NUCLEOTIDE SEQUENCE [LARGE SCALE GENOMIC DNA]</scope>
    <source>
        <strain evidence="10">WB7_2B_003</strain>
    </source>
</reference>
<keyword evidence="2 7" id="KW-0699">rRNA-binding</keyword>
<keyword evidence="4 7" id="KW-0689">Ribosomal protein</keyword>
<dbReference type="InterPro" id="IPR020070">
    <property type="entry name" value="Ribosomal_bL9_N"/>
</dbReference>
<evidence type="ECO:0000256" key="4">
    <source>
        <dbReference type="ARBA" id="ARBA00022980"/>
    </source>
</evidence>
<evidence type="ECO:0000259" key="9">
    <source>
        <dbReference type="PROSITE" id="PS00651"/>
    </source>
</evidence>
<evidence type="ECO:0000256" key="7">
    <source>
        <dbReference type="HAMAP-Rule" id="MF_00503"/>
    </source>
</evidence>
<dbReference type="Pfam" id="PF01281">
    <property type="entry name" value="Ribosomal_L9_N"/>
    <property type="match status" value="1"/>
</dbReference>
<name>A0A845SAL1_9PROT</name>
<evidence type="ECO:0000256" key="1">
    <source>
        <dbReference type="ARBA" id="ARBA00010605"/>
    </source>
</evidence>
<dbReference type="SUPFAM" id="SSF55653">
    <property type="entry name" value="Ribosomal protein L9 C-domain"/>
    <property type="match status" value="1"/>
</dbReference>
<dbReference type="GO" id="GO:0005840">
    <property type="term" value="C:ribosome"/>
    <property type="evidence" value="ECO:0007669"/>
    <property type="project" value="UniProtKB-KW"/>
</dbReference>
<comment type="similarity">
    <text evidence="1 7">Belongs to the bacterial ribosomal protein bL9 family.</text>
</comment>
<keyword evidence="3 7" id="KW-0694">RNA-binding</keyword>
<evidence type="ECO:0000313" key="10">
    <source>
        <dbReference type="EMBL" id="NCU62771.1"/>
    </source>
</evidence>
<dbReference type="Gene3D" id="3.40.5.10">
    <property type="entry name" value="Ribosomal protein L9, N-terminal domain"/>
    <property type="match status" value="1"/>
</dbReference>
<dbReference type="NCBIfam" id="TIGR00158">
    <property type="entry name" value="L9"/>
    <property type="match status" value="1"/>
</dbReference>
<dbReference type="GO" id="GO:0019843">
    <property type="term" value="F:rRNA binding"/>
    <property type="evidence" value="ECO:0007669"/>
    <property type="project" value="UniProtKB-UniRule"/>
</dbReference>
<feature type="coiled-coil region" evidence="8">
    <location>
        <begin position="37"/>
        <end position="78"/>
    </location>
</feature>
<dbReference type="InterPro" id="IPR036935">
    <property type="entry name" value="Ribosomal_bL9_N_sf"/>
</dbReference>
<dbReference type="HAMAP" id="MF_00503">
    <property type="entry name" value="Ribosomal_bL9"/>
    <property type="match status" value="1"/>
</dbReference>
<keyword evidence="5 7" id="KW-0687">Ribonucleoprotein</keyword>
<dbReference type="GO" id="GO:0006412">
    <property type="term" value="P:translation"/>
    <property type="evidence" value="ECO:0007669"/>
    <property type="project" value="UniProtKB-UniRule"/>
</dbReference>
<protein>
    <recommendedName>
        <fullName evidence="6 7">Large ribosomal subunit protein bL9</fullName>
    </recommendedName>
</protein>
<accession>A0A845SAL1</accession>
<dbReference type="AlphaFoldDB" id="A0A845SAL1"/>
<evidence type="ECO:0000256" key="6">
    <source>
        <dbReference type="ARBA" id="ARBA00035292"/>
    </source>
</evidence>
<dbReference type="EMBL" id="RGGN01000035">
    <property type="protein sequence ID" value="NCU62771.1"/>
    <property type="molecule type" value="Genomic_DNA"/>
</dbReference>
<gene>
    <name evidence="7 10" type="primary">rplI</name>
    <name evidence="10" type="ORF">EBV78_01565</name>
</gene>
<proteinExistence type="inferred from homology"/>
<organism evidence="10 11">
    <name type="scientific">Candidatus Fonsibacter lacus</name>
    <dbReference type="NCBI Taxonomy" id="2576439"/>
    <lineage>
        <taxon>Bacteria</taxon>
        <taxon>Pseudomonadati</taxon>
        <taxon>Pseudomonadota</taxon>
        <taxon>Alphaproteobacteria</taxon>
        <taxon>Candidatus Pelagibacterales</taxon>
        <taxon>Candidatus Pelagibacterales incertae sedis</taxon>
        <taxon>Candidatus Fonsibacter</taxon>
    </lineage>
</organism>
<dbReference type="InterPro" id="IPR020069">
    <property type="entry name" value="Ribosomal_bL9_C"/>
</dbReference>
<dbReference type="InterPro" id="IPR009027">
    <property type="entry name" value="Ribosomal_bL9/RNase_H1_N"/>
</dbReference>
<dbReference type="Pfam" id="PF03948">
    <property type="entry name" value="Ribosomal_L9_C"/>
    <property type="match status" value="1"/>
</dbReference>
<comment type="caution">
    <text evidence="10">The sequence shown here is derived from an EMBL/GenBank/DDBJ whole genome shotgun (WGS) entry which is preliminary data.</text>
</comment>
<evidence type="ECO:0000256" key="3">
    <source>
        <dbReference type="ARBA" id="ARBA00022884"/>
    </source>
</evidence>
<evidence type="ECO:0000256" key="5">
    <source>
        <dbReference type="ARBA" id="ARBA00023274"/>
    </source>
</evidence>
<dbReference type="PROSITE" id="PS00651">
    <property type="entry name" value="RIBOSOMAL_L9"/>
    <property type="match status" value="1"/>
</dbReference>
<dbReference type="InterPro" id="IPR000244">
    <property type="entry name" value="Ribosomal_bL9"/>
</dbReference>
<evidence type="ECO:0000256" key="8">
    <source>
        <dbReference type="SAM" id="Coils"/>
    </source>
</evidence>